<evidence type="ECO:0000313" key="3">
    <source>
        <dbReference type="Proteomes" id="UP000054630"/>
    </source>
</evidence>
<gene>
    <name evidence="1" type="ORF">T07_14862</name>
    <name evidence="2" type="ORF">T07_5511</name>
</gene>
<evidence type="ECO:0000313" key="1">
    <source>
        <dbReference type="EMBL" id="KRX12890.1"/>
    </source>
</evidence>
<dbReference type="Proteomes" id="UP000054630">
    <property type="component" value="Unassembled WGS sequence"/>
</dbReference>
<sequence>MGTAQSCRKVVNQYHRDQAIRRKSWNSQTAPSGIALSGRLSTLRVGTYAVVVVNLFEKCPAPSILRRDSIISRSLTCQ</sequence>
<dbReference type="EMBL" id="JYDL01000205">
    <property type="protein sequence ID" value="KRX13386.1"/>
    <property type="molecule type" value="Genomic_DNA"/>
</dbReference>
<evidence type="ECO:0000313" key="2">
    <source>
        <dbReference type="EMBL" id="KRX13386.1"/>
    </source>
</evidence>
<reference evidence="1 3" key="1">
    <citation type="submission" date="2015-01" db="EMBL/GenBank/DDBJ databases">
        <title>Evolution of Trichinella species and genotypes.</title>
        <authorList>
            <person name="Korhonen P.K."/>
            <person name="Edoardo P."/>
            <person name="Giuseppe L.R."/>
            <person name="Gasser R.B."/>
        </authorList>
    </citation>
    <scope>NUCLEOTIDE SEQUENCE [LARGE SCALE GENOMIC DNA]</scope>
    <source>
        <strain evidence="1">ISS37</strain>
    </source>
</reference>
<protein>
    <submittedName>
        <fullName evidence="1">Uncharacterized protein</fullName>
    </submittedName>
</protein>
<proteinExistence type="predicted"/>
<dbReference type="EMBL" id="JYDL01000251">
    <property type="protein sequence ID" value="KRX12890.1"/>
    <property type="molecule type" value="Genomic_DNA"/>
</dbReference>
<accession>A0A0V0RF19</accession>
<name>A0A0V0RF19_9BILA</name>
<dbReference type="AlphaFoldDB" id="A0A0V0RF19"/>
<dbReference type="OrthoDB" id="5928616at2759"/>
<comment type="caution">
    <text evidence="1">The sequence shown here is derived from an EMBL/GenBank/DDBJ whole genome shotgun (WGS) entry which is preliminary data.</text>
</comment>
<keyword evidence="3" id="KW-1185">Reference proteome</keyword>
<organism evidence="1 3">
    <name type="scientific">Trichinella nelsoni</name>
    <dbReference type="NCBI Taxonomy" id="6336"/>
    <lineage>
        <taxon>Eukaryota</taxon>
        <taxon>Metazoa</taxon>
        <taxon>Ecdysozoa</taxon>
        <taxon>Nematoda</taxon>
        <taxon>Enoplea</taxon>
        <taxon>Dorylaimia</taxon>
        <taxon>Trichinellida</taxon>
        <taxon>Trichinellidae</taxon>
        <taxon>Trichinella</taxon>
    </lineage>
</organism>